<dbReference type="RefSeq" id="WP_341836213.1">
    <property type="nucleotide sequence ID" value="NZ_CP149822.1"/>
</dbReference>
<dbReference type="InterPro" id="IPR051052">
    <property type="entry name" value="Diverse_substrate_MTase"/>
</dbReference>
<gene>
    <name evidence="5" type="ORF">WJU16_25675</name>
</gene>
<protein>
    <submittedName>
        <fullName evidence="5">Class I SAM-dependent methyltransferase</fullName>
    </submittedName>
</protein>
<keyword evidence="3" id="KW-0808">Transferase</keyword>
<dbReference type="CDD" id="cd02440">
    <property type="entry name" value="AdoMet_MTases"/>
    <property type="match status" value="1"/>
</dbReference>
<evidence type="ECO:0000313" key="6">
    <source>
        <dbReference type="Proteomes" id="UP001485459"/>
    </source>
</evidence>
<sequence length="251" mass="27729">MKNTERFSGRAEHYIKYRPHYPHAIIGCLEEAGCLTKDSIVADVGSGTGISCLPFLENGNAVVAVEPNTEMREASERLLHGYPGFRAVAGTAEKTTLENGSADLIVAGQAFHWFHGSAARNEFVRIGRPGACTVLMWNERDIQDQLGKEYDALLEANAVDYRETNHRNVGPAQLSAFYSPSVYQAYTFSNAQQLDLPGLKGRMLSASYAPQPGHPLYAPMISQLEDLFAKYAKNGLVKFMYTTRLYIGQLT</sequence>
<organism evidence="5 6">
    <name type="scientific">Chitinophaga pollutisoli</name>
    <dbReference type="NCBI Taxonomy" id="3133966"/>
    <lineage>
        <taxon>Bacteria</taxon>
        <taxon>Pseudomonadati</taxon>
        <taxon>Bacteroidota</taxon>
        <taxon>Chitinophagia</taxon>
        <taxon>Chitinophagales</taxon>
        <taxon>Chitinophagaceae</taxon>
        <taxon>Chitinophaga</taxon>
    </lineage>
</organism>
<dbReference type="PANTHER" id="PTHR44942:SF4">
    <property type="entry name" value="METHYLTRANSFERASE TYPE 11 DOMAIN-CONTAINING PROTEIN"/>
    <property type="match status" value="1"/>
</dbReference>
<dbReference type="Pfam" id="PF08241">
    <property type="entry name" value="Methyltransf_11"/>
    <property type="match status" value="1"/>
</dbReference>
<dbReference type="SUPFAM" id="SSF53335">
    <property type="entry name" value="S-adenosyl-L-methionine-dependent methyltransferases"/>
    <property type="match status" value="1"/>
</dbReference>
<dbReference type="PANTHER" id="PTHR44942">
    <property type="entry name" value="METHYLTRANSF_11 DOMAIN-CONTAINING PROTEIN"/>
    <property type="match status" value="1"/>
</dbReference>
<accession>A0ABZ2YR91</accession>
<evidence type="ECO:0000256" key="3">
    <source>
        <dbReference type="ARBA" id="ARBA00022679"/>
    </source>
</evidence>
<dbReference type="Gene3D" id="3.40.50.150">
    <property type="entry name" value="Vaccinia Virus protein VP39"/>
    <property type="match status" value="1"/>
</dbReference>
<keyword evidence="6" id="KW-1185">Reference proteome</keyword>
<dbReference type="InterPro" id="IPR029063">
    <property type="entry name" value="SAM-dependent_MTases_sf"/>
</dbReference>
<evidence type="ECO:0000256" key="1">
    <source>
        <dbReference type="ARBA" id="ARBA00008361"/>
    </source>
</evidence>
<dbReference type="InterPro" id="IPR013216">
    <property type="entry name" value="Methyltransf_11"/>
</dbReference>
<keyword evidence="2 5" id="KW-0489">Methyltransferase</keyword>
<reference evidence="6" key="1">
    <citation type="submission" date="2024-03" db="EMBL/GenBank/DDBJ databases">
        <title>Chitinophaga horti sp. nov., isolated from garden soil.</title>
        <authorList>
            <person name="Lee D.S."/>
            <person name="Han D.M."/>
            <person name="Baek J.H."/>
            <person name="Choi D.G."/>
            <person name="Jeon J.H."/>
            <person name="Jeon C.O."/>
        </authorList>
    </citation>
    <scope>NUCLEOTIDE SEQUENCE [LARGE SCALE GENOMIC DNA]</scope>
    <source>
        <strain evidence="6">GPA1</strain>
    </source>
</reference>
<dbReference type="Proteomes" id="UP001485459">
    <property type="component" value="Chromosome"/>
</dbReference>
<evidence type="ECO:0000313" key="5">
    <source>
        <dbReference type="EMBL" id="WZN41359.1"/>
    </source>
</evidence>
<evidence type="ECO:0000256" key="2">
    <source>
        <dbReference type="ARBA" id="ARBA00022603"/>
    </source>
</evidence>
<dbReference type="GO" id="GO:0032259">
    <property type="term" value="P:methylation"/>
    <property type="evidence" value="ECO:0007669"/>
    <property type="project" value="UniProtKB-KW"/>
</dbReference>
<evidence type="ECO:0000259" key="4">
    <source>
        <dbReference type="Pfam" id="PF08241"/>
    </source>
</evidence>
<comment type="similarity">
    <text evidence="1">Belongs to the methyltransferase superfamily.</text>
</comment>
<dbReference type="GO" id="GO:0008168">
    <property type="term" value="F:methyltransferase activity"/>
    <property type="evidence" value="ECO:0007669"/>
    <property type="project" value="UniProtKB-KW"/>
</dbReference>
<feature type="domain" description="Methyltransferase type 11" evidence="4">
    <location>
        <begin position="43"/>
        <end position="131"/>
    </location>
</feature>
<proteinExistence type="inferred from homology"/>
<dbReference type="EMBL" id="CP149822">
    <property type="protein sequence ID" value="WZN41359.1"/>
    <property type="molecule type" value="Genomic_DNA"/>
</dbReference>
<name>A0ABZ2YR91_9BACT</name>